<protein>
    <recommendedName>
        <fullName evidence="3 8">GPN-loop GTPase 2</fullName>
    </recommendedName>
</protein>
<dbReference type="AlphaFoldDB" id="A0AA39FG11"/>
<comment type="caution">
    <text evidence="9">The sequence shown here is derived from an EMBL/GenBank/DDBJ whole genome shotgun (WGS) entry which is preliminary data.</text>
</comment>
<dbReference type="Gene3D" id="3.40.50.300">
    <property type="entry name" value="P-loop containing nucleotide triphosphate hydrolases"/>
    <property type="match status" value="1"/>
</dbReference>
<keyword evidence="5 8" id="KW-0378">Hydrolase</keyword>
<keyword evidence="6 8" id="KW-0342">GTP-binding</keyword>
<keyword evidence="4 8" id="KW-0547">Nucleotide-binding</keyword>
<dbReference type="PANTHER" id="PTHR21231">
    <property type="entry name" value="XPA-BINDING PROTEIN 1-RELATED"/>
    <property type="match status" value="1"/>
</dbReference>
<evidence type="ECO:0000256" key="8">
    <source>
        <dbReference type="RuleBase" id="RU365059"/>
    </source>
</evidence>
<gene>
    <name evidence="9" type="ORF">PV327_002609</name>
</gene>
<evidence type="ECO:0000256" key="2">
    <source>
        <dbReference type="ARBA" id="ARBA00005290"/>
    </source>
</evidence>
<evidence type="ECO:0000256" key="1">
    <source>
        <dbReference type="ARBA" id="ARBA00003181"/>
    </source>
</evidence>
<evidence type="ECO:0000256" key="4">
    <source>
        <dbReference type="ARBA" id="ARBA00022741"/>
    </source>
</evidence>
<dbReference type="Proteomes" id="UP001168972">
    <property type="component" value="Unassembled WGS sequence"/>
</dbReference>
<dbReference type="FunFam" id="3.40.50.300:FF:000338">
    <property type="entry name" value="GPN-loop GTPase 2"/>
    <property type="match status" value="1"/>
</dbReference>
<dbReference type="EMBL" id="JAQQBR010001831">
    <property type="protein sequence ID" value="KAK0168843.1"/>
    <property type="molecule type" value="Genomic_DNA"/>
</dbReference>
<dbReference type="GO" id="GO:0003924">
    <property type="term" value="F:GTPase activity"/>
    <property type="evidence" value="ECO:0007669"/>
    <property type="project" value="TreeGrafter"/>
</dbReference>
<dbReference type="InterPro" id="IPR004130">
    <property type="entry name" value="Gpn"/>
</dbReference>
<dbReference type="PANTHER" id="PTHR21231:SF3">
    <property type="entry name" value="GPN-LOOP GTPASE 2"/>
    <property type="match status" value="1"/>
</dbReference>
<comment type="similarity">
    <text evidence="2 8">Belongs to the GPN-loop GTPase family.</text>
</comment>
<comment type="function">
    <text evidence="1 8">Small GTPase required for proper localization of RNA polymerase II and III (RNAPII and RNAPIII). May act at an RNAP assembly step prior to nuclear import.</text>
</comment>
<dbReference type="GO" id="GO:0005737">
    <property type="term" value="C:cytoplasm"/>
    <property type="evidence" value="ECO:0007669"/>
    <property type="project" value="TreeGrafter"/>
</dbReference>
<evidence type="ECO:0000256" key="6">
    <source>
        <dbReference type="ARBA" id="ARBA00023134"/>
    </source>
</evidence>
<dbReference type="SUPFAM" id="SSF52540">
    <property type="entry name" value="P-loop containing nucleoside triphosphate hydrolases"/>
    <property type="match status" value="1"/>
</dbReference>
<evidence type="ECO:0000313" key="9">
    <source>
        <dbReference type="EMBL" id="KAK0168843.1"/>
    </source>
</evidence>
<evidence type="ECO:0000313" key="10">
    <source>
        <dbReference type="Proteomes" id="UP001168972"/>
    </source>
</evidence>
<evidence type="ECO:0000256" key="7">
    <source>
        <dbReference type="ARBA" id="ARBA00046611"/>
    </source>
</evidence>
<dbReference type="CDD" id="cd17871">
    <property type="entry name" value="GPN2"/>
    <property type="match status" value="1"/>
</dbReference>
<dbReference type="Pfam" id="PF03029">
    <property type="entry name" value="ATP_bind_1"/>
    <property type="match status" value="1"/>
</dbReference>
<name>A0AA39FG11_MICHY</name>
<evidence type="ECO:0000256" key="5">
    <source>
        <dbReference type="ARBA" id="ARBA00022801"/>
    </source>
</evidence>
<reference evidence="9" key="2">
    <citation type="submission" date="2023-03" db="EMBL/GenBank/DDBJ databases">
        <authorList>
            <person name="Inwood S.N."/>
            <person name="Skelly J.G."/>
            <person name="Guhlin J."/>
            <person name="Harrop T.W.R."/>
            <person name="Goldson S.G."/>
            <person name="Dearden P.K."/>
        </authorList>
    </citation>
    <scope>NUCLEOTIDE SEQUENCE</scope>
    <source>
        <strain evidence="9">Lincoln</strain>
        <tissue evidence="9">Whole body</tissue>
    </source>
</reference>
<dbReference type="InterPro" id="IPR027417">
    <property type="entry name" value="P-loop_NTPase"/>
</dbReference>
<dbReference type="GO" id="GO:0005525">
    <property type="term" value="F:GTP binding"/>
    <property type="evidence" value="ECO:0007669"/>
    <property type="project" value="UniProtKB-KW"/>
</dbReference>
<proteinExistence type="inferred from homology"/>
<reference evidence="9" key="1">
    <citation type="journal article" date="2023" name="bioRxiv">
        <title>Scaffold-level genome assemblies of two parasitoid biocontrol wasps reveal the parthenogenesis mechanism and an associated novel virus.</title>
        <authorList>
            <person name="Inwood S."/>
            <person name="Skelly J."/>
            <person name="Guhlin J."/>
            <person name="Harrop T."/>
            <person name="Goldson S."/>
            <person name="Dearden P."/>
        </authorList>
    </citation>
    <scope>NUCLEOTIDE SEQUENCE</scope>
    <source>
        <strain evidence="9">Lincoln</strain>
        <tissue evidence="9">Whole body</tissue>
    </source>
</reference>
<accession>A0AA39FG11</accession>
<keyword evidence="10" id="KW-1185">Reference proteome</keyword>
<organism evidence="9 10">
    <name type="scientific">Microctonus hyperodae</name>
    <name type="common">Parasitoid wasp</name>
    <dbReference type="NCBI Taxonomy" id="165561"/>
    <lineage>
        <taxon>Eukaryota</taxon>
        <taxon>Metazoa</taxon>
        <taxon>Ecdysozoa</taxon>
        <taxon>Arthropoda</taxon>
        <taxon>Hexapoda</taxon>
        <taxon>Insecta</taxon>
        <taxon>Pterygota</taxon>
        <taxon>Neoptera</taxon>
        <taxon>Endopterygota</taxon>
        <taxon>Hymenoptera</taxon>
        <taxon>Apocrita</taxon>
        <taxon>Ichneumonoidea</taxon>
        <taxon>Braconidae</taxon>
        <taxon>Euphorinae</taxon>
        <taxon>Microctonus</taxon>
    </lineage>
</organism>
<sequence length="292" mass="33053">MSLIFGQLVIGPPGSGKTTYCNAMSNFLEKMGRKIAIINIDPANENMEYKATVDITELIKHDEVMNTYALGPNGALVYCMEFLEANVNWLIKKILDLKDHYIIIDCPGQIELYTHHKSITKIVERMSENLIRLCSVHLMDSHHCSDPGKYLSSLMICTSTMLQIGLPHINIMTKLDLMQKYKDKLDFNIEFYTEVLDLNYLLERLDEDPMTAKYKKLNAALVSLIQDYSLVSFLPLDISNQALLLQVKNAIDKANGYIFGGNEPHDIQTLLACAVGAVNEKEKMSTLDSYFQ</sequence>
<comment type="subunit">
    <text evidence="7">Heterodimers with GPN1 or GPN3. Binds to RNA polymerase II (RNAPII).</text>
</comment>
<dbReference type="InterPro" id="IPR030231">
    <property type="entry name" value="Gpn2"/>
</dbReference>
<evidence type="ECO:0000256" key="3">
    <source>
        <dbReference type="ARBA" id="ARBA00014588"/>
    </source>
</evidence>